<name>A0ACC0BUR4_CATRO</name>
<proteinExistence type="predicted"/>
<organism evidence="1 2">
    <name type="scientific">Catharanthus roseus</name>
    <name type="common">Madagascar periwinkle</name>
    <name type="synonym">Vinca rosea</name>
    <dbReference type="NCBI Taxonomy" id="4058"/>
    <lineage>
        <taxon>Eukaryota</taxon>
        <taxon>Viridiplantae</taxon>
        <taxon>Streptophyta</taxon>
        <taxon>Embryophyta</taxon>
        <taxon>Tracheophyta</taxon>
        <taxon>Spermatophyta</taxon>
        <taxon>Magnoliopsida</taxon>
        <taxon>eudicotyledons</taxon>
        <taxon>Gunneridae</taxon>
        <taxon>Pentapetalae</taxon>
        <taxon>asterids</taxon>
        <taxon>lamiids</taxon>
        <taxon>Gentianales</taxon>
        <taxon>Apocynaceae</taxon>
        <taxon>Rauvolfioideae</taxon>
        <taxon>Vinceae</taxon>
        <taxon>Catharanthinae</taxon>
        <taxon>Catharanthus</taxon>
    </lineage>
</organism>
<sequence length="169" mass="20003">MDAIHLVRVLLFWDSEIARYVYSPYFTGVLRKSWTLPTNRMISHAELVKRNIELSRYGSQSLDMNNDNEMRYLWTIVPNLVKGKDSYTRVEFTWIQQQTVSSTQDINTINMTKHVTVITQMVSHEPSMLYTTVNDDEMKLTIRMKIMSHLVNLNQTITMMQRKKSYKFP</sequence>
<dbReference type="Proteomes" id="UP001060085">
    <property type="component" value="Linkage Group LG02"/>
</dbReference>
<evidence type="ECO:0000313" key="2">
    <source>
        <dbReference type="Proteomes" id="UP001060085"/>
    </source>
</evidence>
<comment type="caution">
    <text evidence="1">The sequence shown here is derived from an EMBL/GenBank/DDBJ whole genome shotgun (WGS) entry which is preliminary data.</text>
</comment>
<reference evidence="2" key="1">
    <citation type="journal article" date="2023" name="Nat. Plants">
        <title>Single-cell RNA sequencing provides a high-resolution roadmap for understanding the multicellular compartmentation of specialized metabolism.</title>
        <authorList>
            <person name="Sun S."/>
            <person name="Shen X."/>
            <person name="Li Y."/>
            <person name="Li Y."/>
            <person name="Wang S."/>
            <person name="Li R."/>
            <person name="Zhang H."/>
            <person name="Shen G."/>
            <person name="Guo B."/>
            <person name="Wei J."/>
            <person name="Xu J."/>
            <person name="St-Pierre B."/>
            <person name="Chen S."/>
            <person name="Sun C."/>
        </authorList>
    </citation>
    <scope>NUCLEOTIDE SEQUENCE [LARGE SCALE GENOMIC DNA]</scope>
</reference>
<evidence type="ECO:0000313" key="1">
    <source>
        <dbReference type="EMBL" id="KAI5676332.1"/>
    </source>
</evidence>
<protein>
    <submittedName>
        <fullName evidence="1">Uncharacterized protein</fullName>
    </submittedName>
</protein>
<dbReference type="EMBL" id="CM044702">
    <property type="protein sequence ID" value="KAI5676332.1"/>
    <property type="molecule type" value="Genomic_DNA"/>
</dbReference>
<accession>A0ACC0BUR4</accession>
<keyword evidence="2" id="KW-1185">Reference proteome</keyword>
<gene>
    <name evidence="1" type="ORF">M9H77_07282</name>
</gene>